<accession>A0A6M3L0G6</accession>
<reference evidence="2" key="1">
    <citation type="submission" date="2020-03" db="EMBL/GenBank/DDBJ databases">
        <title>The deep terrestrial virosphere.</title>
        <authorList>
            <person name="Holmfeldt K."/>
            <person name="Nilsson E."/>
            <person name="Simone D."/>
            <person name="Lopez-Fernandez M."/>
            <person name="Wu X."/>
            <person name="de Brujin I."/>
            <person name="Lundin D."/>
            <person name="Andersson A."/>
            <person name="Bertilsson S."/>
            <person name="Dopson M."/>
        </authorList>
    </citation>
    <scope>NUCLEOTIDE SEQUENCE</scope>
    <source>
        <strain evidence="1">MM415A03106</strain>
        <strain evidence="2">MM415B02899</strain>
    </source>
</reference>
<dbReference type="EMBL" id="MT142729">
    <property type="protein sequence ID" value="QJA87740.1"/>
    <property type="molecule type" value="Genomic_DNA"/>
</dbReference>
<name>A0A6M3L0G6_9ZZZZ</name>
<evidence type="ECO:0000313" key="1">
    <source>
        <dbReference type="EMBL" id="QJA71682.1"/>
    </source>
</evidence>
<gene>
    <name evidence="1" type="ORF">MM415A03106_0009</name>
    <name evidence="2" type="ORF">MM415B02899_0012</name>
</gene>
<dbReference type="EMBL" id="MT141891">
    <property type="protein sequence ID" value="QJA71682.1"/>
    <property type="molecule type" value="Genomic_DNA"/>
</dbReference>
<protein>
    <submittedName>
        <fullName evidence="2">Uncharacterized protein</fullName>
    </submittedName>
</protein>
<sequence length="104" mass="11573">MSVSLHAPDTFSRAVTTTFWVGYYVWVQGSRFCQVWLEDSTIPYEVEWMLSGENGSAVLEQVSAGSPPAWMTLGPDDLLRIRVRRTDGVVNDVMGQFAVTGRGE</sequence>
<evidence type="ECO:0000313" key="2">
    <source>
        <dbReference type="EMBL" id="QJA87740.1"/>
    </source>
</evidence>
<organism evidence="2">
    <name type="scientific">viral metagenome</name>
    <dbReference type="NCBI Taxonomy" id="1070528"/>
    <lineage>
        <taxon>unclassified sequences</taxon>
        <taxon>metagenomes</taxon>
        <taxon>organismal metagenomes</taxon>
    </lineage>
</organism>
<proteinExistence type="predicted"/>
<dbReference type="AlphaFoldDB" id="A0A6M3L0G6"/>